<evidence type="ECO:0000313" key="2">
    <source>
        <dbReference type="Proteomes" id="UP000504610"/>
    </source>
</evidence>
<dbReference type="AlphaFoldDB" id="A0A9W3CGN6"/>
<feature type="region of interest" description="Disordered" evidence="1">
    <location>
        <begin position="101"/>
        <end position="182"/>
    </location>
</feature>
<dbReference type="OrthoDB" id="1113082at2759"/>
<dbReference type="RefSeq" id="XP_056850770.1">
    <property type="nucleotide sequence ID" value="XM_056994790.1"/>
</dbReference>
<reference evidence="2" key="1">
    <citation type="journal article" date="2019" name="Database">
        <title>The radish genome database (RadishGD): an integrated information resource for radish genomics.</title>
        <authorList>
            <person name="Yu H.J."/>
            <person name="Baek S."/>
            <person name="Lee Y.J."/>
            <person name="Cho A."/>
            <person name="Mun J.H."/>
        </authorList>
    </citation>
    <scope>NUCLEOTIDE SEQUENCE [LARGE SCALE GENOMIC DNA]</scope>
    <source>
        <strain evidence="2">cv. WK10039</strain>
    </source>
</reference>
<dbReference type="InterPro" id="IPR043502">
    <property type="entry name" value="DNA/RNA_pol_sf"/>
</dbReference>
<proteinExistence type="predicted"/>
<feature type="region of interest" description="Disordered" evidence="1">
    <location>
        <begin position="1"/>
        <end position="54"/>
    </location>
</feature>
<sequence length="576" mass="64752">MDNGYQPRNNQQGNSQPQQSPTPGFPNKGNQSSQQQTYPSSSAPQASNTDILLKQILESQTRSEKHVGYELKNLHNKIDGSYNELNNKFKALENQFASLNTHQNRQQGSLPGKPEQNPKETMKAVTLRSGKQLPPPTLTKDAEKQEKIVDAKGKGKLGEEKQTVKDGQAAAPATENPFVPPPYEPKLPFPGRFKKQLLEKYKALFEKQMSEVQITMPIIDAFMLVPQYSKFLKDVVAAKKKEMQGMRILTHECNAIIQRLDVPKKLEDPGCFTLPCALGPMVFERCLCDLGASVSLMPLSVAKKLGFTQYKKYFVVLEMGEEAQDPLILGRPFLATAGAIVNVKEGKIDLHLGKRHILHFDIKEVMKKPTVQGQIFYIEEMDALADELLEELSLEDPLQLALTVEKEAEVIENLESTAYGMMLDSHKGFESKDQYEELPQVVHQVASVTQQENTQQDDWSELKAPKVELKPLPHGVRYAFLGPNDTYPVIVSSELTEPEIAELLKTLKRFRKAIGYSLDDIKGISPTLCMHRIHLEDESMTSIEHQRRLNPNLKDVVKKEILKLLDAGVIYPISDS</sequence>
<organism evidence="2 3">
    <name type="scientific">Raphanus sativus</name>
    <name type="common">Radish</name>
    <name type="synonym">Raphanus raphanistrum var. sativus</name>
    <dbReference type="NCBI Taxonomy" id="3726"/>
    <lineage>
        <taxon>Eukaryota</taxon>
        <taxon>Viridiplantae</taxon>
        <taxon>Streptophyta</taxon>
        <taxon>Embryophyta</taxon>
        <taxon>Tracheophyta</taxon>
        <taxon>Spermatophyta</taxon>
        <taxon>Magnoliopsida</taxon>
        <taxon>eudicotyledons</taxon>
        <taxon>Gunneridae</taxon>
        <taxon>Pentapetalae</taxon>
        <taxon>rosids</taxon>
        <taxon>malvids</taxon>
        <taxon>Brassicales</taxon>
        <taxon>Brassicaceae</taxon>
        <taxon>Brassiceae</taxon>
        <taxon>Raphanus</taxon>
    </lineage>
</organism>
<gene>
    <name evidence="3" type="primary">LOC130500087</name>
</gene>
<dbReference type="Proteomes" id="UP000504610">
    <property type="component" value="Chromosome 9"/>
</dbReference>
<dbReference type="KEGG" id="rsz:130500087"/>
<dbReference type="PANTHER" id="PTHR33067">
    <property type="entry name" value="RNA-DIRECTED DNA POLYMERASE-RELATED"/>
    <property type="match status" value="1"/>
</dbReference>
<dbReference type="Gene3D" id="3.10.10.10">
    <property type="entry name" value="HIV Type 1 Reverse Transcriptase, subunit A, domain 1"/>
    <property type="match status" value="1"/>
</dbReference>
<feature type="compositionally biased region" description="Basic and acidic residues" evidence="1">
    <location>
        <begin position="140"/>
        <end position="164"/>
    </location>
</feature>
<accession>A0A9W3CGN6</accession>
<feature type="compositionally biased region" description="Low complexity" evidence="1">
    <location>
        <begin position="31"/>
        <end position="47"/>
    </location>
</feature>
<name>A0A9W3CGN6_RAPSA</name>
<dbReference type="SUPFAM" id="SSF56672">
    <property type="entry name" value="DNA/RNA polymerases"/>
    <property type="match status" value="1"/>
</dbReference>
<feature type="compositionally biased region" description="Low complexity" evidence="1">
    <location>
        <begin position="1"/>
        <end position="21"/>
    </location>
</feature>
<protein>
    <submittedName>
        <fullName evidence="3">Uncharacterized protein LOC130500087</fullName>
    </submittedName>
</protein>
<reference evidence="3" key="2">
    <citation type="submission" date="2025-08" db="UniProtKB">
        <authorList>
            <consortium name="RefSeq"/>
        </authorList>
    </citation>
    <scope>IDENTIFICATION</scope>
    <source>
        <tissue evidence="3">Leaf</tissue>
    </source>
</reference>
<dbReference type="PANTHER" id="PTHR33067:SF31">
    <property type="entry name" value="RNA-DIRECTED DNA POLYMERASE"/>
    <property type="match status" value="1"/>
</dbReference>
<evidence type="ECO:0000313" key="3">
    <source>
        <dbReference type="RefSeq" id="XP_056850770.1"/>
    </source>
</evidence>
<dbReference type="GeneID" id="130500087"/>
<keyword evidence="2" id="KW-1185">Reference proteome</keyword>
<evidence type="ECO:0000256" key="1">
    <source>
        <dbReference type="SAM" id="MobiDB-lite"/>
    </source>
</evidence>